<dbReference type="Pfam" id="PF05593">
    <property type="entry name" value="RHS_repeat"/>
    <property type="match status" value="1"/>
</dbReference>
<dbReference type="InterPro" id="IPR050708">
    <property type="entry name" value="T6SS_VgrG/RHS"/>
</dbReference>
<name>A0A238XGW5_9ACTN</name>
<dbReference type="InterPro" id="IPR006530">
    <property type="entry name" value="YD"/>
</dbReference>
<dbReference type="Gene3D" id="2.180.10.10">
    <property type="entry name" value="RHS repeat-associated core"/>
    <property type="match status" value="2"/>
</dbReference>
<reference evidence="3" key="1">
    <citation type="submission" date="2017-06" db="EMBL/GenBank/DDBJ databases">
        <authorList>
            <person name="Varghese N."/>
            <person name="Submissions S."/>
        </authorList>
    </citation>
    <scope>NUCLEOTIDE SEQUENCE [LARGE SCALE GENOMIC DNA]</scope>
    <source>
        <strain evidence="3">DSM 44485</strain>
    </source>
</reference>
<sequence length="951" mass="102633">MHGDKAALDGGSKSVTVSDGEGGTHTDAEGLDGFVLKTVNYAGPGGTVHDKTVNVPWRLKTATRTRSWSTVTAEAVQTDNSRTWTAMDGGTWRETKVASVYETDLKKVGRVKQVDDFGDVSTAIDDRCARTEYADNLDKWMVSYESRVETVSVKCGAEVDRSKQLISDVQTYYDQGEFGDAPTKGAITKTQQVSDHDGSKAKYVTDKETTYDQFGRPLTVTNALEQTTTTAYTDTGGLTTKTVTTTPPAIPGNLTTALKATEQLDPAWGLPSVKFDTSNGNLRTDLEYDALGRLTKAWLPNRPKAGGGSPSLEMGYRVAEGQIVAVTTKRLTNTEGQQASVELLDGLLRTRQTQLPGPAGRLISDTFYNSRGAIAKEYEEYSAAGAPQPALFGVELPGDVETQTDHAYDGLGRQTVERLLVGKDEGAQEKWRTTTTYGGNWKAVDPPEGGTATAEFTDARGQIVERREYRGGSPSGVYDGTQYSYSPAGLLTTVKDPSANIWTYTYDLRGRKTEVTDPDAGTSTYTYDDLDRIESTTDARGATVFNAYDGLGRPTGKREGSETGPLLASWTYDTATRGKGKLASSTRHGPNGDYTKQVAGYDVLGRPESTSIDIPGTEGALAGHYTFSQTYNLDGTPKDETVPAVGGLAQETLSLSYDQFQRPTRMAGQIGTYVNATEYTPTGKIKLVEFGAGDKRAWNTLSWEYGTQRLAGSRTYRENVAGNDRESTYKYDAAGNILQISDVSTAGIDTQCFKYDHLRRLTDAWAVSQSECPAAPSTSGGPAPYRLAYTYKLDGSRQKEDAYDTSGTLISTRTYQYKGGPGVGESIQAHRLGGVTQTGDSPFTGPASNTESYEYDAAGNPTTRQIGSSTQKLEWTPEGDLAKVTEGDKTTSFVYDVDGSRLIRRDPTGATLYLPGAEVRAPAGAATAAGTRYYTFGEQTWRCVTPPESAI</sequence>
<feature type="region of interest" description="Disordered" evidence="1">
    <location>
        <begin position="1"/>
        <end position="29"/>
    </location>
</feature>
<dbReference type="Proteomes" id="UP000198420">
    <property type="component" value="Unassembled WGS sequence"/>
</dbReference>
<dbReference type="EMBL" id="FZNP01000004">
    <property type="protein sequence ID" value="SNR57821.1"/>
    <property type="molecule type" value="Genomic_DNA"/>
</dbReference>
<dbReference type="PANTHER" id="PTHR32305:SF17">
    <property type="entry name" value="TRNA NUCLEASE WAPA"/>
    <property type="match status" value="1"/>
</dbReference>
<protein>
    <submittedName>
        <fullName evidence="2">YD repeat-containing protein</fullName>
    </submittedName>
</protein>
<evidence type="ECO:0000313" key="3">
    <source>
        <dbReference type="Proteomes" id="UP000198420"/>
    </source>
</evidence>
<keyword evidence="3" id="KW-1185">Reference proteome</keyword>
<gene>
    <name evidence="2" type="ORF">SAMN06265355_104314</name>
</gene>
<dbReference type="PANTHER" id="PTHR32305">
    <property type="match status" value="1"/>
</dbReference>
<dbReference type="RefSeq" id="WP_179278833.1">
    <property type="nucleotide sequence ID" value="NZ_FZNP01000004.1"/>
</dbReference>
<dbReference type="AlphaFoldDB" id="A0A238XGW5"/>
<dbReference type="InterPro" id="IPR031325">
    <property type="entry name" value="RHS_repeat"/>
</dbReference>
<organism evidence="2 3">
    <name type="scientific">Actinomadura mexicana</name>
    <dbReference type="NCBI Taxonomy" id="134959"/>
    <lineage>
        <taxon>Bacteria</taxon>
        <taxon>Bacillati</taxon>
        <taxon>Actinomycetota</taxon>
        <taxon>Actinomycetes</taxon>
        <taxon>Streptosporangiales</taxon>
        <taxon>Thermomonosporaceae</taxon>
        <taxon>Actinomadura</taxon>
    </lineage>
</organism>
<evidence type="ECO:0000313" key="2">
    <source>
        <dbReference type="EMBL" id="SNR57821.1"/>
    </source>
</evidence>
<dbReference type="NCBIfam" id="TIGR01643">
    <property type="entry name" value="YD_repeat_2x"/>
    <property type="match status" value="1"/>
</dbReference>
<proteinExistence type="predicted"/>
<accession>A0A238XGW5</accession>
<evidence type="ECO:0000256" key="1">
    <source>
        <dbReference type="SAM" id="MobiDB-lite"/>
    </source>
</evidence>